<evidence type="ECO:0000256" key="6">
    <source>
        <dbReference type="ARBA" id="ARBA00022898"/>
    </source>
</evidence>
<dbReference type="InterPro" id="IPR015424">
    <property type="entry name" value="PyrdxlP-dep_Trfase"/>
</dbReference>
<feature type="domain" description="Glycine cleavage system P-protein N-terminal" evidence="11">
    <location>
        <begin position="9"/>
        <end position="435"/>
    </location>
</feature>
<feature type="domain" description="Glycine dehydrogenase C-terminal" evidence="12">
    <location>
        <begin position="770"/>
        <end position="887"/>
    </location>
</feature>
<feature type="modified residue" description="N6-(pyridoxal phosphate)lysine" evidence="9">
    <location>
        <position position="698"/>
    </location>
</feature>
<dbReference type="Pfam" id="PF02347">
    <property type="entry name" value="GDC-P"/>
    <property type="match status" value="2"/>
</dbReference>
<dbReference type="GO" id="GO:0005960">
    <property type="term" value="C:glycine cleavage complex"/>
    <property type="evidence" value="ECO:0007669"/>
    <property type="project" value="TreeGrafter"/>
</dbReference>
<accession>A0A1W6MHQ4</accession>
<dbReference type="EMBL" id="CP019344">
    <property type="protein sequence ID" value="ARN77154.1"/>
    <property type="molecule type" value="Genomic_DNA"/>
</dbReference>
<feature type="coiled-coil region" evidence="10">
    <location>
        <begin position="615"/>
        <end position="642"/>
    </location>
</feature>
<keyword evidence="10" id="KW-0175">Coiled coil</keyword>
<dbReference type="RefSeq" id="WP_085765960.1">
    <property type="nucleotide sequence ID" value="NZ_CP019344.1"/>
</dbReference>
<gene>
    <name evidence="13" type="ORF">BST97_03650</name>
</gene>
<dbReference type="InterPro" id="IPR020581">
    <property type="entry name" value="GDC_P"/>
</dbReference>
<protein>
    <recommendedName>
        <fullName evidence="5">glycine dehydrogenase (aminomethyl-transferring)</fullName>
        <ecNumber evidence="5">1.4.4.2</ecNumber>
    </recommendedName>
</protein>
<comment type="similarity">
    <text evidence="3">Belongs to the GcvP family.</text>
</comment>
<dbReference type="EC" id="1.4.4.2" evidence="5"/>
<dbReference type="AlphaFoldDB" id="A0A1W6MHQ4"/>
<dbReference type="FunFam" id="3.40.640.10:FF:000007">
    <property type="entry name" value="glycine dehydrogenase (Decarboxylating), mitochondrial"/>
    <property type="match status" value="1"/>
</dbReference>
<dbReference type="Pfam" id="PF21478">
    <property type="entry name" value="GcvP2_C"/>
    <property type="match status" value="1"/>
</dbReference>
<evidence type="ECO:0000259" key="11">
    <source>
        <dbReference type="Pfam" id="PF02347"/>
    </source>
</evidence>
<dbReference type="NCBIfam" id="NF003346">
    <property type="entry name" value="PRK04366.1"/>
    <property type="match status" value="1"/>
</dbReference>
<evidence type="ECO:0000313" key="14">
    <source>
        <dbReference type="Proteomes" id="UP000193431"/>
    </source>
</evidence>
<comment type="catalytic activity">
    <reaction evidence="8">
        <text>N(6)-[(R)-lipoyl]-L-lysyl-[glycine-cleavage complex H protein] + glycine + H(+) = N(6)-[(R)-S(8)-aminomethyldihydrolipoyl]-L-lysyl-[glycine-cleavage complex H protein] + CO2</text>
        <dbReference type="Rhea" id="RHEA:24304"/>
        <dbReference type="Rhea" id="RHEA-COMP:10494"/>
        <dbReference type="Rhea" id="RHEA-COMP:10495"/>
        <dbReference type="ChEBI" id="CHEBI:15378"/>
        <dbReference type="ChEBI" id="CHEBI:16526"/>
        <dbReference type="ChEBI" id="CHEBI:57305"/>
        <dbReference type="ChEBI" id="CHEBI:83099"/>
        <dbReference type="ChEBI" id="CHEBI:83143"/>
        <dbReference type="EC" id="1.4.4.2"/>
    </reaction>
</comment>
<keyword evidence="14" id="KW-1185">Reference proteome</keyword>
<dbReference type="InterPro" id="IPR015422">
    <property type="entry name" value="PyrdxlP-dep_Trfase_small"/>
</dbReference>
<dbReference type="GO" id="GO:0016594">
    <property type="term" value="F:glycine binding"/>
    <property type="evidence" value="ECO:0007669"/>
    <property type="project" value="TreeGrafter"/>
</dbReference>
<proteinExistence type="inferred from homology"/>
<dbReference type="GO" id="GO:0019464">
    <property type="term" value="P:glycine decarboxylation via glycine cleavage system"/>
    <property type="evidence" value="ECO:0007669"/>
    <property type="project" value="TreeGrafter"/>
</dbReference>
<dbReference type="InterPro" id="IPR049315">
    <property type="entry name" value="GDC-P_N"/>
</dbReference>
<evidence type="ECO:0000259" key="12">
    <source>
        <dbReference type="Pfam" id="PF21478"/>
    </source>
</evidence>
<name>A0A1W6MHQ4_9FLAO</name>
<evidence type="ECO:0000256" key="9">
    <source>
        <dbReference type="PIRSR" id="PIRSR603437-50"/>
    </source>
</evidence>
<feature type="domain" description="Glycine cleavage system P-protein N-terminal" evidence="11">
    <location>
        <begin position="470"/>
        <end position="725"/>
    </location>
</feature>
<dbReference type="OrthoDB" id="9801272at2"/>
<evidence type="ECO:0000256" key="10">
    <source>
        <dbReference type="SAM" id="Coils"/>
    </source>
</evidence>
<dbReference type="InterPro" id="IPR015421">
    <property type="entry name" value="PyrdxlP-dep_Trfase_major"/>
</dbReference>
<dbReference type="GO" id="GO:0005829">
    <property type="term" value="C:cytosol"/>
    <property type="evidence" value="ECO:0007669"/>
    <property type="project" value="TreeGrafter"/>
</dbReference>
<comment type="cofactor">
    <cofactor evidence="1 9">
        <name>pyridoxal 5'-phosphate</name>
        <dbReference type="ChEBI" id="CHEBI:597326"/>
    </cofactor>
</comment>
<dbReference type="SUPFAM" id="SSF53383">
    <property type="entry name" value="PLP-dependent transferases"/>
    <property type="match status" value="2"/>
</dbReference>
<evidence type="ECO:0000256" key="1">
    <source>
        <dbReference type="ARBA" id="ARBA00001933"/>
    </source>
</evidence>
<dbReference type="InterPro" id="IPR049316">
    <property type="entry name" value="GDC-P_C"/>
</dbReference>
<dbReference type="FunFam" id="3.40.640.10:FF:000005">
    <property type="entry name" value="Glycine dehydrogenase (decarboxylating), mitochondrial"/>
    <property type="match status" value="1"/>
</dbReference>
<dbReference type="GO" id="GO:0030170">
    <property type="term" value="F:pyridoxal phosphate binding"/>
    <property type="evidence" value="ECO:0007669"/>
    <property type="project" value="TreeGrafter"/>
</dbReference>
<dbReference type="InterPro" id="IPR003437">
    <property type="entry name" value="GcvP"/>
</dbReference>
<evidence type="ECO:0000256" key="2">
    <source>
        <dbReference type="ARBA" id="ARBA00003788"/>
    </source>
</evidence>
<sequence>MNTDRFALRHIGPRKADLPEMLETIGVSSIDELVYETVPDNIRLKKDLDLDPAMSEYDFLKHIKELGDKNQQFRTYIGLGYNAAITPAVIQRNILENPGWYTAYTPYQAEIAQGRLEALLNYQTMVADLTGMELANASLLDESTAAAEAMTLLFSVRERDQKKNEVVKFFVDQDCLPQTKELLKTRAIPLGIDLVEGNPQEMDLDDSYYAVLLQYPGASGNVVDYTAFAKACHSKNIRIAVAADMLSLVLLEAPGHWGADVVVGTTQRFGIPLGYGGPHAAYFATREEFKRQIPGRIIGVTRDMDGKRALRMALQTREQHIKRDKATSNICTAQVLLAVMAGMYGVYHGPRGLKYIASKLHRQTATLADAIEKLGIYQTNENYFDTLSFKTDAAAVHKIAVQKEINFHYPDTETVQVSLNETVNLKDLNDIVEVFATALGKPFEKIEKLIDKSYLGTGRQTDFMTYEVFNSYHSETELMRYIKKLERKDLALNQSMISLGSCTMKLNAAAEMLPLSNPQWGNIHPFAPVEQAAGYQEMLRKLELQLNEITGFAGTSLQPNSGAQGEFAGLMAIRAYHISRGDEHRNICLIPSSAHGTNPASAVMAGMKVVVTKALENGNIDVEDLRQKAEKHKDNLAALMVTYPSTHGVYESEIVEITSIIHDNGGQVYMDGANMNAQVGLTNPGNIGADVCHLNLHKTFAIPHGGGGPGVGPICVAEQLVPFLPTNPVIKTGGEQAITPISAAPWGSALVCIISYGYICMLGAKGLKRSTEYAIVNANYIKQRLDGSFDCLYTGEKGRAAHEMIIDCRPFKAKGIEVTDIAKRLMDYGFHAPTVSFPVTGTMMIEPTESESKEEMDRFCDAMISIRKEIEAADKDEPNNVLKNSPHTLQMITADEWNFPYSRSQAAYPLDYVQENKFWPTVRRADDAFGDRNLMCTCAPMEEYL</sequence>
<organism evidence="13 14">
    <name type="scientific">Nonlabens spongiae</name>
    <dbReference type="NCBI Taxonomy" id="331648"/>
    <lineage>
        <taxon>Bacteria</taxon>
        <taxon>Pseudomonadati</taxon>
        <taxon>Bacteroidota</taxon>
        <taxon>Flavobacteriia</taxon>
        <taxon>Flavobacteriales</taxon>
        <taxon>Flavobacteriaceae</taxon>
        <taxon>Nonlabens</taxon>
    </lineage>
</organism>
<keyword evidence="6 9" id="KW-0663">Pyridoxal phosphate</keyword>
<dbReference type="Gene3D" id="3.90.1150.10">
    <property type="entry name" value="Aspartate Aminotransferase, domain 1"/>
    <property type="match status" value="2"/>
</dbReference>
<dbReference type="PANTHER" id="PTHR11773">
    <property type="entry name" value="GLYCINE DEHYDROGENASE, DECARBOXYLATING"/>
    <property type="match status" value="1"/>
</dbReference>
<evidence type="ECO:0000313" key="13">
    <source>
        <dbReference type="EMBL" id="ARN77154.1"/>
    </source>
</evidence>
<dbReference type="Gene3D" id="3.40.640.10">
    <property type="entry name" value="Type I PLP-dependent aspartate aminotransferase-like (Major domain)"/>
    <property type="match status" value="2"/>
</dbReference>
<evidence type="ECO:0000256" key="7">
    <source>
        <dbReference type="ARBA" id="ARBA00023002"/>
    </source>
</evidence>
<evidence type="ECO:0000256" key="5">
    <source>
        <dbReference type="ARBA" id="ARBA00012134"/>
    </source>
</evidence>
<comment type="function">
    <text evidence="2">The glycine cleavage system catalyzes the degradation of glycine. The P protein binds the alpha-amino group of glycine through its pyridoxal phosphate cofactor; CO(2) is released and the remaining methylamine moiety is then transferred to the lipoamide cofactor of the H protein.</text>
</comment>
<comment type="subunit">
    <text evidence="4">The glycine cleavage system is composed of four proteins: P, T, L and H.</text>
</comment>
<keyword evidence="7" id="KW-0560">Oxidoreductase</keyword>
<reference evidence="13 14" key="1">
    <citation type="submission" date="2016-11" db="EMBL/GenBank/DDBJ databases">
        <title>Trade-off between light-utilization and light-protection in marine flavobacteria.</title>
        <authorList>
            <person name="Kumagai Y."/>
        </authorList>
    </citation>
    <scope>NUCLEOTIDE SEQUENCE [LARGE SCALE GENOMIC DNA]</scope>
    <source>
        <strain evidence="13 14">JCM 13191</strain>
    </source>
</reference>
<dbReference type="GO" id="GO:0004375">
    <property type="term" value="F:glycine dehydrogenase (decarboxylating) activity"/>
    <property type="evidence" value="ECO:0007669"/>
    <property type="project" value="UniProtKB-EC"/>
</dbReference>
<evidence type="ECO:0000256" key="4">
    <source>
        <dbReference type="ARBA" id="ARBA00011690"/>
    </source>
</evidence>
<evidence type="ECO:0000256" key="8">
    <source>
        <dbReference type="ARBA" id="ARBA00049026"/>
    </source>
</evidence>
<dbReference type="STRING" id="331648.BST97_03650"/>
<dbReference type="NCBIfam" id="TIGR00461">
    <property type="entry name" value="gcvP"/>
    <property type="match status" value="1"/>
</dbReference>
<dbReference type="CDD" id="cd00613">
    <property type="entry name" value="GDC-P"/>
    <property type="match status" value="2"/>
</dbReference>
<dbReference type="Proteomes" id="UP000193431">
    <property type="component" value="Chromosome"/>
</dbReference>
<dbReference type="PANTHER" id="PTHR11773:SF1">
    <property type="entry name" value="GLYCINE DEHYDROGENASE (DECARBOXYLATING), MITOCHONDRIAL"/>
    <property type="match status" value="1"/>
</dbReference>
<evidence type="ECO:0000256" key="3">
    <source>
        <dbReference type="ARBA" id="ARBA00010756"/>
    </source>
</evidence>